<dbReference type="Pfam" id="PF00378">
    <property type="entry name" value="ECH_1"/>
    <property type="match status" value="1"/>
</dbReference>
<comment type="caution">
    <text evidence="4">The sequence shown here is derived from an EMBL/GenBank/DDBJ whole genome shotgun (WGS) entry which is preliminary data.</text>
</comment>
<keyword evidence="5" id="KW-1185">Reference proteome</keyword>
<organism evidence="4 5">
    <name type="scientific">Sarocladium strictum</name>
    <name type="common">Black bundle disease fungus</name>
    <name type="synonym">Acremonium strictum</name>
    <dbReference type="NCBI Taxonomy" id="5046"/>
    <lineage>
        <taxon>Eukaryota</taxon>
        <taxon>Fungi</taxon>
        <taxon>Dikarya</taxon>
        <taxon>Ascomycota</taxon>
        <taxon>Pezizomycotina</taxon>
        <taxon>Sordariomycetes</taxon>
        <taxon>Hypocreomycetidae</taxon>
        <taxon>Hypocreales</taxon>
        <taxon>Sarocladiaceae</taxon>
        <taxon>Sarocladium</taxon>
    </lineage>
</organism>
<dbReference type="InterPro" id="IPR001753">
    <property type="entry name" value="Enoyl-CoA_hydra/iso"/>
</dbReference>
<dbReference type="AlphaFoldDB" id="A0AA39L9L1"/>
<dbReference type="GO" id="GO:0006635">
    <property type="term" value="P:fatty acid beta-oxidation"/>
    <property type="evidence" value="ECO:0007669"/>
    <property type="project" value="TreeGrafter"/>
</dbReference>
<evidence type="ECO:0000256" key="2">
    <source>
        <dbReference type="ARBA" id="ARBA00023239"/>
    </source>
</evidence>
<evidence type="ECO:0000256" key="3">
    <source>
        <dbReference type="RuleBase" id="RU003707"/>
    </source>
</evidence>
<reference evidence="4" key="1">
    <citation type="submission" date="2022-10" db="EMBL/GenBank/DDBJ databases">
        <title>Determination and structural analysis of whole genome sequence of Sarocladium strictum F4-1.</title>
        <authorList>
            <person name="Hu L."/>
            <person name="Jiang Y."/>
        </authorList>
    </citation>
    <scope>NUCLEOTIDE SEQUENCE</scope>
    <source>
        <strain evidence="4">F4-1</strain>
    </source>
</reference>
<dbReference type="FunFam" id="3.90.226.10:FF:000009">
    <property type="entry name" value="Carnitinyl-CoA dehydratase"/>
    <property type="match status" value="1"/>
</dbReference>
<dbReference type="InterPro" id="IPR018376">
    <property type="entry name" value="Enoyl-CoA_hyd/isom_CS"/>
</dbReference>
<sequence>MFATMAQPGLVEASIPAEGVLVLAFNRPEKRNALSKELIKDFLAELHRASVDDAIRVVIITGNGPFFCAGADIKEIAAMDAEAARSCRYLEDLCHGMQALRKPLLAAVNGHALGGGFEVALMCDLIFASQGTQFSFPEANLGLIPGAGGTQRLTATLGKFRAMRTILLGRSISSDEALAAGLVCDVLPDNKLLEGAIEAASAMAQRPPMAMQMAKEAIRRADDLGRDDLFERNLYYSAFGTSEMRSGTGRFLNKKV</sequence>
<dbReference type="SUPFAM" id="SSF52096">
    <property type="entry name" value="ClpP/crotonase"/>
    <property type="match status" value="1"/>
</dbReference>
<dbReference type="CDD" id="cd06558">
    <property type="entry name" value="crotonase-like"/>
    <property type="match status" value="1"/>
</dbReference>
<proteinExistence type="inferred from homology"/>
<evidence type="ECO:0000313" key="5">
    <source>
        <dbReference type="Proteomes" id="UP001175261"/>
    </source>
</evidence>
<dbReference type="Gene3D" id="3.90.226.10">
    <property type="entry name" value="2-enoyl-CoA Hydratase, Chain A, domain 1"/>
    <property type="match status" value="1"/>
</dbReference>
<dbReference type="GO" id="GO:0005739">
    <property type="term" value="C:mitochondrion"/>
    <property type="evidence" value="ECO:0007669"/>
    <property type="project" value="TreeGrafter"/>
</dbReference>
<dbReference type="PANTHER" id="PTHR11941">
    <property type="entry name" value="ENOYL-COA HYDRATASE-RELATED"/>
    <property type="match status" value="1"/>
</dbReference>
<keyword evidence="2" id="KW-0456">Lyase</keyword>
<evidence type="ECO:0000313" key="4">
    <source>
        <dbReference type="EMBL" id="KAK0388985.1"/>
    </source>
</evidence>
<protein>
    <recommendedName>
        <fullName evidence="6">Enoyl-CoA hydratase</fullName>
    </recommendedName>
</protein>
<dbReference type="InterPro" id="IPR029045">
    <property type="entry name" value="ClpP/crotonase-like_dom_sf"/>
</dbReference>
<gene>
    <name evidence="4" type="ORF">NLU13_2562</name>
</gene>
<comment type="similarity">
    <text evidence="1 3">Belongs to the enoyl-CoA hydratase/isomerase family.</text>
</comment>
<name>A0AA39L9L1_SARSR</name>
<dbReference type="GO" id="GO:0016829">
    <property type="term" value="F:lyase activity"/>
    <property type="evidence" value="ECO:0007669"/>
    <property type="project" value="UniProtKB-KW"/>
</dbReference>
<evidence type="ECO:0000256" key="1">
    <source>
        <dbReference type="ARBA" id="ARBA00005254"/>
    </source>
</evidence>
<evidence type="ECO:0008006" key="6">
    <source>
        <dbReference type="Google" id="ProtNLM"/>
    </source>
</evidence>
<dbReference type="PROSITE" id="PS00166">
    <property type="entry name" value="ENOYL_COA_HYDRATASE"/>
    <property type="match status" value="1"/>
</dbReference>
<dbReference type="Proteomes" id="UP001175261">
    <property type="component" value="Unassembled WGS sequence"/>
</dbReference>
<accession>A0AA39L9L1</accession>
<dbReference type="EMBL" id="JAPDFR010000002">
    <property type="protein sequence ID" value="KAK0388985.1"/>
    <property type="molecule type" value="Genomic_DNA"/>
</dbReference>
<dbReference type="PANTHER" id="PTHR11941:SF166">
    <property type="entry name" value="ENOYL-COA HYDRATASE_ISOMERASE FAMILY PROTEIN (AFU_ORTHOLOGUE AFUA_8G01210)"/>
    <property type="match status" value="1"/>
</dbReference>